<dbReference type="InterPro" id="IPR003656">
    <property type="entry name" value="Znf_BED"/>
</dbReference>
<evidence type="ECO:0000256" key="4">
    <source>
        <dbReference type="ARBA" id="ARBA00022833"/>
    </source>
</evidence>
<dbReference type="GO" id="GO:0006357">
    <property type="term" value="P:regulation of transcription by RNA polymerase II"/>
    <property type="evidence" value="ECO:0007669"/>
    <property type="project" value="TreeGrafter"/>
</dbReference>
<dbReference type="GO" id="GO:0005634">
    <property type="term" value="C:nucleus"/>
    <property type="evidence" value="ECO:0007669"/>
    <property type="project" value="UniProtKB-SubCell"/>
</dbReference>
<dbReference type="Pfam" id="PF02892">
    <property type="entry name" value="zf-BED"/>
    <property type="match status" value="1"/>
</dbReference>
<feature type="region of interest" description="Disordered" evidence="8">
    <location>
        <begin position="163"/>
        <end position="212"/>
    </location>
</feature>
<dbReference type="PROSITE" id="PS50808">
    <property type="entry name" value="ZF_BED"/>
    <property type="match status" value="1"/>
</dbReference>
<dbReference type="SUPFAM" id="SSF53098">
    <property type="entry name" value="Ribonuclease H-like"/>
    <property type="match status" value="1"/>
</dbReference>
<evidence type="ECO:0000256" key="1">
    <source>
        <dbReference type="ARBA" id="ARBA00004123"/>
    </source>
</evidence>
<evidence type="ECO:0000256" key="2">
    <source>
        <dbReference type="ARBA" id="ARBA00022723"/>
    </source>
</evidence>
<evidence type="ECO:0000256" key="8">
    <source>
        <dbReference type="SAM" id="MobiDB-lite"/>
    </source>
</evidence>
<sequence length="889" mass="96987">MNFPPYSLSSSLGPSLKRRGERGVGGLGRPLYCASVDRRKSKVWNYYTQLNESHVECNVCKKQLSFHNSTTTMREHLVRKHSIRDNGPPPPNTAAVAPAQAPLLPPLPPPSFPCNSATVPAAAPACMLQPVVSLVVKEELQDADISPESGEVKRARTTCAANSVGGGALNVNPASTQDQDPSQSSLSGYLYHENSSTGNNSGNNNNSGGGARGCSNKRAGLLTELILEMVFRDLQPLSLGSLLWHRYHVLKQHLEQHLQASLAPRCLAICTERWRSLAGCGVGGGGRPYLTVSAHFVDKDWRLARCVLETRPMPEFGEEARCGRGGTPQLGDTLRAVLSEFRLPENFVFCVVHDTPWTSELREGSRTGQEQDCHNQCEPPQCSAGPSQPSLKNLPAGWVAQLCAGEALKLCVQEGLQVEAVRQALVAARGIVSHFQHNLCAAAALNHKAEAANKPGARLVLDDPGRWATAIDMCESLLELKWVVSSVLEEQKAAPNLADHQWRLLQELVPVLRTVRIAAAFLTEDTNAPVSALMPCLHGVSRLLGQRMGESSCPVARGVMERVRSGMEQRWRLGEQEVLLDSPAVLSSFLDPRFKELRFLSPHARSKLHDKVKELLSTQAYAEDGEAERGIEDEEEEEEDEEEGREGSGTDLGLRLSDSLSTPRVAPLDSPVSCGSGEEGDIIMLQQQQGMAPCSTLISPPQMSDCDMDGASHCGGSAANASTRLAARERVSPVPQSMYDILLGEDPTERMPEIHQQLENYIAEPLCKRSLSPLHWWQAKEHRFPAVARLARKYLAIPATAVPADRAFAPREAPAAQRRATLGPQHLDHILFLHQNSDYVEHLKGGAGTRRESGSNLGTNSHSSQQTRETLYQSLVSYENKAWVGGEEL</sequence>
<dbReference type="PANTHER" id="PTHR46169">
    <property type="entry name" value="DNA REPLICATION-RELATED ELEMENT FACTOR, ISOFORM A"/>
    <property type="match status" value="1"/>
</dbReference>
<name>A0AAD7SGZ2_9TELE</name>
<evidence type="ECO:0000259" key="9">
    <source>
        <dbReference type="PROSITE" id="PS50808"/>
    </source>
</evidence>
<keyword evidence="4" id="KW-0862">Zinc</keyword>
<organism evidence="10 11">
    <name type="scientific">Aldrovandia affinis</name>
    <dbReference type="NCBI Taxonomy" id="143900"/>
    <lineage>
        <taxon>Eukaryota</taxon>
        <taxon>Metazoa</taxon>
        <taxon>Chordata</taxon>
        <taxon>Craniata</taxon>
        <taxon>Vertebrata</taxon>
        <taxon>Euteleostomi</taxon>
        <taxon>Actinopterygii</taxon>
        <taxon>Neopterygii</taxon>
        <taxon>Teleostei</taxon>
        <taxon>Notacanthiformes</taxon>
        <taxon>Halosauridae</taxon>
        <taxon>Aldrovandia</taxon>
    </lineage>
</organism>
<feature type="region of interest" description="Disordered" evidence="8">
    <location>
        <begin position="1"/>
        <end position="21"/>
    </location>
</feature>
<evidence type="ECO:0000313" key="11">
    <source>
        <dbReference type="Proteomes" id="UP001221898"/>
    </source>
</evidence>
<evidence type="ECO:0000256" key="3">
    <source>
        <dbReference type="ARBA" id="ARBA00022771"/>
    </source>
</evidence>
<dbReference type="InterPro" id="IPR036236">
    <property type="entry name" value="Znf_C2H2_sf"/>
</dbReference>
<keyword evidence="6" id="KW-0539">Nucleus</keyword>
<gene>
    <name evidence="10" type="ORF">AAFF_G00370330</name>
</gene>
<dbReference type="InterPro" id="IPR052717">
    <property type="entry name" value="Vacuolar_transposase_reg"/>
</dbReference>
<dbReference type="InterPro" id="IPR008906">
    <property type="entry name" value="HATC_C_dom"/>
</dbReference>
<evidence type="ECO:0000256" key="6">
    <source>
        <dbReference type="ARBA" id="ARBA00023242"/>
    </source>
</evidence>
<protein>
    <recommendedName>
        <fullName evidence="9">BED-type domain-containing protein</fullName>
    </recommendedName>
</protein>
<reference evidence="10" key="1">
    <citation type="journal article" date="2023" name="Science">
        <title>Genome structures resolve the early diversification of teleost fishes.</title>
        <authorList>
            <person name="Parey E."/>
            <person name="Louis A."/>
            <person name="Montfort J."/>
            <person name="Bouchez O."/>
            <person name="Roques C."/>
            <person name="Iampietro C."/>
            <person name="Lluch J."/>
            <person name="Castinel A."/>
            <person name="Donnadieu C."/>
            <person name="Desvignes T."/>
            <person name="Floi Bucao C."/>
            <person name="Jouanno E."/>
            <person name="Wen M."/>
            <person name="Mejri S."/>
            <person name="Dirks R."/>
            <person name="Jansen H."/>
            <person name="Henkel C."/>
            <person name="Chen W.J."/>
            <person name="Zahm M."/>
            <person name="Cabau C."/>
            <person name="Klopp C."/>
            <person name="Thompson A.W."/>
            <person name="Robinson-Rechavi M."/>
            <person name="Braasch I."/>
            <person name="Lecointre G."/>
            <person name="Bobe J."/>
            <person name="Postlethwait J.H."/>
            <person name="Berthelot C."/>
            <person name="Roest Crollius H."/>
            <person name="Guiguen Y."/>
        </authorList>
    </citation>
    <scope>NUCLEOTIDE SEQUENCE</scope>
    <source>
        <strain evidence="10">NC1722</strain>
    </source>
</reference>
<comment type="subcellular location">
    <subcellularLocation>
        <location evidence="1">Nucleus</location>
    </subcellularLocation>
</comment>
<keyword evidence="5" id="KW-0238">DNA-binding</keyword>
<comment type="caution">
    <text evidence="10">The sequence shown here is derived from an EMBL/GenBank/DDBJ whole genome shotgun (WGS) entry which is preliminary data.</text>
</comment>
<accession>A0AAD7SGZ2</accession>
<dbReference type="InterPro" id="IPR012337">
    <property type="entry name" value="RNaseH-like_sf"/>
</dbReference>
<feature type="region of interest" description="Disordered" evidence="8">
    <location>
        <begin position="845"/>
        <end position="869"/>
    </location>
</feature>
<feature type="domain" description="BED-type" evidence="9">
    <location>
        <begin position="38"/>
        <end position="81"/>
    </location>
</feature>
<proteinExistence type="predicted"/>
<dbReference type="AlphaFoldDB" id="A0AAD7SGZ2"/>
<dbReference type="EMBL" id="JAINUG010000065">
    <property type="protein sequence ID" value="KAJ8402168.1"/>
    <property type="molecule type" value="Genomic_DNA"/>
</dbReference>
<dbReference type="PANTHER" id="PTHR46169:SF9">
    <property type="entry name" value="SI:DKEYP-117B8.4"/>
    <property type="match status" value="1"/>
</dbReference>
<feature type="compositionally biased region" description="Low complexity" evidence="8">
    <location>
        <begin position="1"/>
        <end position="15"/>
    </location>
</feature>
<keyword evidence="11" id="KW-1185">Reference proteome</keyword>
<dbReference type="Pfam" id="PF05699">
    <property type="entry name" value="Dimer_Tnp_hAT"/>
    <property type="match status" value="1"/>
</dbReference>
<feature type="compositionally biased region" description="Low complexity" evidence="8">
    <location>
        <begin position="194"/>
        <end position="206"/>
    </location>
</feature>
<dbReference type="GO" id="GO:0046983">
    <property type="term" value="F:protein dimerization activity"/>
    <property type="evidence" value="ECO:0007669"/>
    <property type="project" value="InterPro"/>
</dbReference>
<keyword evidence="2" id="KW-0479">Metal-binding</keyword>
<evidence type="ECO:0000313" key="10">
    <source>
        <dbReference type="EMBL" id="KAJ8402168.1"/>
    </source>
</evidence>
<feature type="compositionally biased region" description="Acidic residues" evidence="8">
    <location>
        <begin position="623"/>
        <end position="644"/>
    </location>
</feature>
<feature type="compositionally biased region" description="Polar residues" evidence="8">
    <location>
        <begin position="854"/>
        <end position="869"/>
    </location>
</feature>
<dbReference type="Proteomes" id="UP001221898">
    <property type="component" value="Unassembled WGS sequence"/>
</dbReference>
<dbReference type="GO" id="GO:0003677">
    <property type="term" value="F:DNA binding"/>
    <property type="evidence" value="ECO:0007669"/>
    <property type="project" value="UniProtKB-KW"/>
</dbReference>
<keyword evidence="3 7" id="KW-0863">Zinc-finger</keyword>
<feature type="compositionally biased region" description="Polar residues" evidence="8">
    <location>
        <begin position="172"/>
        <end position="187"/>
    </location>
</feature>
<dbReference type="SMART" id="SM00614">
    <property type="entry name" value="ZnF_BED"/>
    <property type="match status" value="1"/>
</dbReference>
<dbReference type="SUPFAM" id="SSF57667">
    <property type="entry name" value="beta-beta-alpha zinc fingers"/>
    <property type="match status" value="1"/>
</dbReference>
<evidence type="ECO:0000256" key="7">
    <source>
        <dbReference type="PROSITE-ProRule" id="PRU00027"/>
    </source>
</evidence>
<dbReference type="GO" id="GO:0008270">
    <property type="term" value="F:zinc ion binding"/>
    <property type="evidence" value="ECO:0007669"/>
    <property type="project" value="UniProtKB-KW"/>
</dbReference>
<evidence type="ECO:0000256" key="5">
    <source>
        <dbReference type="ARBA" id="ARBA00023125"/>
    </source>
</evidence>
<feature type="region of interest" description="Disordered" evidence="8">
    <location>
        <begin position="618"/>
        <end position="678"/>
    </location>
</feature>